<dbReference type="Proteomes" id="UP000019484">
    <property type="component" value="Unassembled WGS sequence"/>
</dbReference>
<dbReference type="InterPro" id="IPR020846">
    <property type="entry name" value="MFS_dom"/>
</dbReference>
<keyword evidence="6 9" id="KW-0472">Membrane</keyword>
<dbReference type="GeneID" id="19158820"/>
<dbReference type="RefSeq" id="XP_007723021.1">
    <property type="nucleotide sequence ID" value="XM_007724831.1"/>
</dbReference>
<keyword evidence="5 9" id="KW-1133">Transmembrane helix</keyword>
<evidence type="ECO:0000256" key="8">
    <source>
        <dbReference type="SAM" id="MobiDB-lite"/>
    </source>
</evidence>
<evidence type="ECO:0000256" key="5">
    <source>
        <dbReference type="ARBA" id="ARBA00022989"/>
    </source>
</evidence>
<dbReference type="Gene3D" id="1.20.1250.20">
    <property type="entry name" value="MFS general substrate transporter like domains"/>
    <property type="match status" value="1"/>
</dbReference>
<evidence type="ECO:0000256" key="7">
    <source>
        <dbReference type="RuleBase" id="RU003346"/>
    </source>
</evidence>
<sequence length="522" mass="57250">MVGAATASRSVGATLSSVLPQDARPWYKQRHLVKLNLSIAMIYFCSTTNGYDGSIMNNFLSLPEWNVFMNHPKGAWLGFFNALYWTVVGVWSPFVAHFANKYGRKRVLYYGYIPLVIATALEAAAPNPAVFIVSRGLLGLTTATVGNTAPLLMAETAFPTHRGVATALYNTGFHVGAAVAAWATFGTRSYGSNWSWRVPAILQIICPLIALVGAITIPESPRWLVSVGREEEARRILINTHAGGDENSPLVDYEFREISSTIKLEREANKRGYSEMWRTPGNRHRLFITVTIGLFAEWVGNNVVSYYVSVVLTDVGVTSVTHQIAITGGLQVWNAIIAITAASNVDRLGRRGLFLSSAAVMLVSFIIITACAATFKISGNTTAGLVVVPFLFIFYGGYDLGLNPMLYAYPVEIWPYHLRSRGLSLAWIFLVVSTVFNVFVNPIAMEDIGWKYYIVFDVMILLFGLTAYFFYPETGGRTLEQVAEIFDGVPTQGIEAQEKEGDDFGSDAGASKQPTTEMAAVS</sequence>
<keyword evidence="12" id="KW-1185">Reference proteome</keyword>
<dbReference type="FunFam" id="1.20.1250.20:FF:000134">
    <property type="entry name" value="MFS sugar transporter protein"/>
    <property type="match status" value="1"/>
</dbReference>
<dbReference type="NCBIfam" id="TIGR00879">
    <property type="entry name" value="SP"/>
    <property type="match status" value="1"/>
</dbReference>
<accession>W9YD96</accession>
<dbReference type="InterPro" id="IPR003663">
    <property type="entry name" value="Sugar/inositol_transpt"/>
</dbReference>
<feature type="transmembrane region" description="Helical" evidence="9">
    <location>
        <begin position="131"/>
        <end position="152"/>
    </location>
</feature>
<keyword evidence="3 7" id="KW-0813">Transport</keyword>
<dbReference type="PROSITE" id="PS50850">
    <property type="entry name" value="MFS"/>
    <property type="match status" value="1"/>
</dbReference>
<feature type="transmembrane region" description="Helical" evidence="9">
    <location>
        <begin position="164"/>
        <end position="184"/>
    </location>
</feature>
<dbReference type="OrthoDB" id="6133115at2759"/>
<feature type="transmembrane region" description="Helical" evidence="9">
    <location>
        <begin position="75"/>
        <end position="95"/>
    </location>
</feature>
<dbReference type="HOGENOM" id="CLU_001265_30_13_1"/>
<feature type="transmembrane region" description="Helical" evidence="9">
    <location>
        <begin position="452"/>
        <end position="471"/>
    </location>
</feature>
<comment type="caution">
    <text evidence="11">The sequence shown here is derived from an EMBL/GenBank/DDBJ whole genome shotgun (WGS) entry which is preliminary data.</text>
</comment>
<dbReference type="eggNOG" id="KOG0254">
    <property type="taxonomic scope" value="Eukaryota"/>
</dbReference>
<feature type="transmembrane region" description="Helical" evidence="9">
    <location>
        <begin position="107"/>
        <end position="125"/>
    </location>
</feature>
<dbReference type="SUPFAM" id="SSF103473">
    <property type="entry name" value="MFS general substrate transporter"/>
    <property type="match status" value="1"/>
</dbReference>
<dbReference type="Pfam" id="PF00083">
    <property type="entry name" value="Sugar_tr"/>
    <property type="match status" value="1"/>
</dbReference>
<evidence type="ECO:0000256" key="6">
    <source>
        <dbReference type="ARBA" id="ARBA00023136"/>
    </source>
</evidence>
<evidence type="ECO:0000256" key="2">
    <source>
        <dbReference type="ARBA" id="ARBA00010992"/>
    </source>
</evidence>
<comment type="similarity">
    <text evidence="2 7">Belongs to the major facilitator superfamily. Sugar transporter (TC 2.A.1.1) family.</text>
</comment>
<organism evidence="11 12">
    <name type="scientific">Capronia coronata CBS 617.96</name>
    <dbReference type="NCBI Taxonomy" id="1182541"/>
    <lineage>
        <taxon>Eukaryota</taxon>
        <taxon>Fungi</taxon>
        <taxon>Dikarya</taxon>
        <taxon>Ascomycota</taxon>
        <taxon>Pezizomycotina</taxon>
        <taxon>Eurotiomycetes</taxon>
        <taxon>Chaetothyriomycetidae</taxon>
        <taxon>Chaetothyriales</taxon>
        <taxon>Herpotrichiellaceae</taxon>
        <taxon>Capronia</taxon>
    </lineage>
</organism>
<feature type="transmembrane region" description="Helical" evidence="9">
    <location>
        <begin position="381"/>
        <end position="401"/>
    </location>
</feature>
<evidence type="ECO:0000256" key="4">
    <source>
        <dbReference type="ARBA" id="ARBA00022692"/>
    </source>
</evidence>
<protein>
    <recommendedName>
        <fullName evidence="10">Major facilitator superfamily (MFS) profile domain-containing protein</fullName>
    </recommendedName>
</protein>
<gene>
    <name evidence="11" type="ORF">A1O1_03932</name>
</gene>
<feature type="region of interest" description="Disordered" evidence="8">
    <location>
        <begin position="497"/>
        <end position="522"/>
    </location>
</feature>
<feature type="transmembrane region" description="Helical" evidence="9">
    <location>
        <begin position="286"/>
        <end position="308"/>
    </location>
</feature>
<dbReference type="InterPro" id="IPR005828">
    <property type="entry name" value="MFS_sugar_transport-like"/>
</dbReference>
<name>W9YD96_9EURO</name>
<proteinExistence type="inferred from homology"/>
<dbReference type="PRINTS" id="PR00171">
    <property type="entry name" value="SUGRTRNSPORT"/>
</dbReference>
<dbReference type="AlphaFoldDB" id="W9YD96"/>
<dbReference type="PANTHER" id="PTHR48022">
    <property type="entry name" value="PLASTIDIC GLUCOSE TRANSPORTER 4"/>
    <property type="match status" value="1"/>
</dbReference>
<comment type="subcellular location">
    <subcellularLocation>
        <location evidence="1">Membrane</location>
        <topology evidence="1">Multi-pass membrane protein</topology>
    </subcellularLocation>
</comment>
<feature type="transmembrane region" description="Helical" evidence="9">
    <location>
        <begin position="353"/>
        <end position="375"/>
    </location>
</feature>
<dbReference type="EMBL" id="AMWN01000003">
    <property type="protein sequence ID" value="EXJ90827.1"/>
    <property type="molecule type" value="Genomic_DNA"/>
</dbReference>
<feature type="transmembrane region" description="Helical" evidence="9">
    <location>
        <begin position="320"/>
        <end position="341"/>
    </location>
</feature>
<evidence type="ECO:0000313" key="12">
    <source>
        <dbReference type="Proteomes" id="UP000019484"/>
    </source>
</evidence>
<feature type="transmembrane region" description="Helical" evidence="9">
    <location>
        <begin position="32"/>
        <end position="51"/>
    </location>
</feature>
<dbReference type="InterPro" id="IPR050360">
    <property type="entry name" value="MFS_Sugar_Transporters"/>
</dbReference>
<dbReference type="InterPro" id="IPR036259">
    <property type="entry name" value="MFS_trans_sf"/>
</dbReference>
<feature type="domain" description="Major facilitator superfamily (MFS) profile" evidence="10">
    <location>
        <begin position="38"/>
        <end position="475"/>
    </location>
</feature>
<dbReference type="GO" id="GO:0005351">
    <property type="term" value="F:carbohydrate:proton symporter activity"/>
    <property type="evidence" value="ECO:0007669"/>
    <property type="project" value="TreeGrafter"/>
</dbReference>
<keyword evidence="4 9" id="KW-0812">Transmembrane</keyword>
<feature type="transmembrane region" description="Helical" evidence="9">
    <location>
        <begin position="422"/>
        <end position="440"/>
    </location>
</feature>
<evidence type="ECO:0000256" key="3">
    <source>
        <dbReference type="ARBA" id="ARBA00022448"/>
    </source>
</evidence>
<evidence type="ECO:0000259" key="10">
    <source>
        <dbReference type="PROSITE" id="PS50850"/>
    </source>
</evidence>
<evidence type="ECO:0000256" key="9">
    <source>
        <dbReference type="SAM" id="Phobius"/>
    </source>
</evidence>
<dbReference type="GO" id="GO:0016020">
    <property type="term" value="C:membrane"/>
    <property type="evidence" value="ECO:0007669"/>
    <property type="project" value="UniProtKB-SubCell"/>
</dbReference>
<reference evidence="11 12" key="1">
    <citation type="submission" date="2013-03" db="EMBL/GenBank/DDBJ databases">
        <title>The Genome Sequence of Capronia coronata CBS 617.96.</title>
        <authorList>
            <consortium name="The Broad Institute Genomics Platform"/>
            <person name="Cuomo C."/>
            <person name="de Hoog S."/>
            <person name="Gorbushina A."/>
            <person name="Walker B."/>
            <person name="Young S.K."/>
            <person name="Zeng Q."/>
            <person name="Gargeya S."/>
            <person name="Fitzgerald M."/>
            <person name="Haas B."/>
            <person name="Abouelleil A."/>
            <person name="Allen A.W."/>
            <person name="Alvarado L."/>
            <person name="Arachchi H.M."/>
            <person name="Berlin A.M."/>
            <person name="Chapman S.B."/>
            <person name="Gainer-Dewar J."/>
            <person name="Goldberg J."/>
            <person name="Griggs A."/>
            <person name="Gujja S."/>
            <person name="Hansen M."/>
            <person name="Howarth C."/>
            <person name="Imamovic A."/>
            <person name="Ireland A."/>
            <person name="Larimer J."/>
            <person name="McCowan C."/>
            <person name="Murphy C."/>
            <person name="Pearson M."/>
            <person name="Poon T.W."/>
            <person name="Priest M."/>
            <person name="Roberts A."/>
            <person name="Saif S."/>
            <person name="Shea T."/>
            <person name="Sisk P."/>
            <person name="Sykes S."/>
            <person name="Wortman J."/>
            <person name="Nusbaum C."/>
            <person name="Birren B."/>
        </authorList>
    </citation>
    <scope>NUCLEOTIDE SEQUENCE [LARGE SCALE GENOMIC DNA]</scope>
    <source>
        <strain evidence="11 12">CBS 617.96</strain>
    </source>
</reference>
<evidence type="ECO:0000256" key="1">
    <source>
        <dbReference type="ARBA" id="ARBA00004141"/>
    </source>
</evidence>
<dbReference type="PANTHER" id="PTHR48022:SF3">
    <property type="entry name" value="HEXOSE TRANSPORTER PROTEIN (AFU_ORTHOLOGUE AFUA_8G04480)-RELATED"/>
    <property type="match status" value="1"/>
</dbReference>
<evidence type="ECO:0000313" key="11">
    <source>
        <dbReference type="EMBL" id="EXJ90827.1"/>
    </source>
</evidence>
<feature type="transmembrane region" description="Helical" evidence="9">
    <location>
        <begin position="196"/>
        <end position="217"/>
    </location>
</feature>